<reference evidence="2 3" key="1">
    <citation type="submission" date="2014-04" db="EMBL/GenBank/DDBJ databases">
        <title>Evolutionary Origins and Diversification of the Mycorrhizal Mutualists.</title>
        <authorList>
            <consortium name="DOE Joint Genome Institute"/>
            <consortium name="Mycorrhizal Genomics Consortium"/>
            <person name="Kohler A."/>
            <person name="Kuo A."/>
            <person name="Nagy L.G."/>
            <person name="Floudas D."/>
            <person name="Copeland A."/>
            <person name="Barry K.W."/>
            <person name="Cichocki N."/>
            <person name="Veneault-Fourrey C."/>
            <person name="LaButti K."/>
            <person name="Lindquist E.A."/>
            <person name="Lipzen A."/>
            <person name="Lundell T."/>
            <person name="Morin E."/>
            <person name="Murat C."/>
            <person name="Riley R."/>
            <person name="Ohm R."/>
            <person name="Sun H."/>
            <person name="Tunlid A."/>
            <person name="Henrissat B."/>
            <person name="Grigoriev I.V."/>
            <person name="Hibbett D.S."/>
            <person name="Martin F."/>
        </authorList>
    </citation>
    <scope>NUCLEOTIDE SEQUENCE [LARGE SCALE GENOMIC DNA]</scope>
    <source>
        <strain evidence="2 3">Koide BX008</strain>
    </source>
</reference>
<sequence>MECNPLMAFLKTKLGTPRPMRRCSLVKLPVELLLLIGRQVFIYILLSFLLTCSIAYKVRRTQDLQSLRLVCKLFGEIFALVVLSHIRLESTPLRDLTRRNEPLAFVKSLTVHRLVFKPEGFYELSWAALHYLLLAPTHPFRYLRSAKDTPSLSNEVASVQGNYYLRKLQGSMLPNLESVQWCMQIDGPKASRTLFLKVLVSLPSLKELSLAMTLYNIEDLDSFMCLLAQVRGLQTLTLCLSPGHSSYHESYLRWFGRLIANNPNLACLQILWQSDATLSALRVFRYVPVDRPAQLKLCYLTRISSTPNLLI</sequence>
<evidence type="ECO:0000313" key="2">
    <source>
        <dbReference type="EMBL" id="KIL59486.1"/>
    </source>
</evidence>
<keyword evidence="1" id="KW-0812">Transmembrane</keyword>
<accession>A0A0C2WRV9</accession>
<dbReference type="AlphaFoldDB" id="A0A0C2WRV9"/>
<feature type="transmembrane region" description="Helical" evidence="1">
    <location>
        <begin position="40"/>
        <end position="58"/>
    </location>
</feature>
<keyword evidence="3" id="KW-1185">Reference proteome</keyword>
<dbReference type="HOGENOM" id="CLU_894211_0_0_1"/>
<keyword evidence="1" id="KW-0472">Membrane</keyword>
<dbReference type="Proteomes" id="UP000054549">
    <property type="component" value="Unassembled WGS sequence"/>
</dbReference>
<evidence type="ECO:0000256" key="1">
    <source>
        <dbReference type="SAM" id="Phobius"/>
    </source>
</evidence>
<organism evidence="2 3">
    <name type="scientific">Amanita muscaria (strain Koide BX008)</name>
    <dbReference type="NCBI Taxonomy" id="946122"/>
    <lineage>
        <taxon>Eukaryota</taxon>
        <taxon>Fungi</taxon>
        <taxon>Dikarya</taxon>
        <taxon>Basidiomycota</taxon>
        <taxon>Agaricomycotina</taxon>
        <taxon>Agaricomycetes</taxon>
        <taxon>Agaricomycetidae</taxon>
        <taxon>Agaricales</taxon>
        <taxon>Pluteineae</taxon>
        <taxon>Amanitaceae</taxon>
        <taxon>Amanita</taxon>
    </lineage>
</organism>
<protein>
    <submittedName>
        <fullName evidence="2">Uncharacterized protein</fullName>
    </submittedName>
</protein>
<evidence type="ECO:0000313" key="3">
    <source>
        <dbReference type="Proteomes" id="UP000054549"/>
    </source>
</evidence>
<name>A0A0C2WRV9_AMAMK</name>
<keyword evidence="1" id="KW-1133">Transmembrane helix</keyword>
<dbReference type="EMBL" id="KN818315">
    <property type="protein sequence ID" value="KIL59486.1"/>
    <property type="molecule type" value="Genomic_DNA"/>
</dbReference>
<dbReference type="InParanoid" id="A0A0C2WRV9"/>
<feature type="transmembrane region" description="Helical" evidence="1">
    <location>
        <begin position="70"/>
        <end position="88"/>
    </location>
</feature>
<gene>
    <name evidence="2" type="ORF">M378DRAFT_1006881</name>
</gene>
<proteinExistence type="predicted"/>